<dbReference type="Proteomes" id="UP000235786">
    <property type="component" value="Unassembled WGS sequence"/>
</dbReference>
<evidence type="ECO:0000313" key="1">
    <source>
        <dbReference type="EMBL" id="PMD47768.1"/>
    </source>
</evidence>
<proteinExistence type="predicted"/>
<keyword evidence="2" id="KW-1185">Reference proteome</keyword>
<sequence>MRMDSFGRPRSTFRPRRRGYVASMWGNMGAIPRSIVIPDYSYELCLGPRNIIRRQRLCHSLTYIIEMKAINMWLWKLICTSAFLLLPAEESGAEDLSHASESCLNIQAKICILNHFWIQSFEIVMKSEEVPGKRSSIMKRSGVD</sequence>
<name>A0A2J6SAI0_HYAVF</name>
<reference evidence="1 2" key="1">
    <citation type="submission" date="2016-04" db="EMBL/GenBank/DDBJ databases">
        <title>A degradative enzymes factory behind the ericoid mycorrhizal symbiosis.</title>
        <authorList>
            <consortium name="DOE Joint Genome Institute"/>
            <person name="Martino E."/>
            <person name="Morin E."/>
            <person name="Grelet G."/>
            <person name="Kuo A."/>
            <person name="Kohler A."/>
            <person name="Daghino S."/>
            <person name="Barry K."/>
            <person name="Choi C."/>
            <person name="Cichocki N."/>
            <person name="Clum A."/>
            <person name="Copeland A."/>
            <person name="Hainaut M."/>
            <person name="Haridas S."/>
            <person name="Labutti K."/>
            <person name="Lindquist E."/>
            <person name="Lipzen A."/>
            <person name="Khouja H.-R."/>
            <person name="Murat C."/>
            <person name="Ohm R."/>
            <person name="Olson A."/>
            <person name="Spatafora J."/>
            <person name="Veneault-Fourrey C."/>
            <person name="Henrissat B."/>
            <person name="Grigoriev I."/>
            <person name="Martin F."/>
            <person name="Perotto S."/>
        </authorList>
    </citation>
    <scope>NUCLEOTIDE SEQUENCE [LARGE SCALE GENOMIC DNA]</scope>
    <source>
        <strain evidence="1 2">F</strain>
    </source>
</reference>
<protein>
    <submittedName>
        <fullName evidence="1">Uncharacterized protein</fullName>
    </submittedName>
</protein>
<evidence type="ECO:0000313" key="2">
    <source>
        <dbReference type="Proteomes" id="UP000235786"/>
    </source>
</evidence>
<dbReference type="AlphaFoldDB" id="A0A2J6SAI0"/>
<dbReference type="EMBL" id="KZ613938">
    <property type="protein sequence ID" value="PMD47768.1"/>
    <property type="molecule type" value="Genomic_DNA"/>
</dbReference>
<gene>
    <name evidence="1" type="ORF">L207DRAFT_163739</name>
</gene>
<organism evidence="1 2">
    <name type="scientific">Hyaloscypha variabilis (strain UAMH 11265 / GT02V1 / F)</name>
    <name type="common">Meliniomyces variabilis</name>
    <dbReference type="NCBI Taxonomy" id="1149755"/>
    <lineage>
        <taxon>Eukaryota</taxon>
        <taxon>Fungi</taxon>
        <taxon>Dikarya</taxon>
        <taxon>Ascomycota</taxon>
        <taxon>Pezizomycotina</taxon>
        <taxon>Leotiomycetes</taxon>
        <taxon>Helotiales</taxon>
        <taxon>Hyaloscyphaceae</taxon>
        <taxon>Hyaloscypha</taxon>
        <taxon>Hyaloscypha variabilis</taxon>
    </lineage>
</organism>
<accession>A0A2J6SAI0</accession>